<dbReference type="EMBL" id="OOIN01000030">
    <property type="protein sequence ID" value="SPO29785.1"/>
    <property type="molecule type" value="Genomic_DNA"/>
</dbReference>
<evidence type="ECO:0000313" key="8">
    <source>
        <dbReference type="Proteomes" id="UP000324022"/>
    </source>
</evidence>
<evidence type="ECO:0000259" key="6">
    <source>
        <dbReference type="Pfam" id="PF04116"/>
    </source>
</evidence>
<evidence type="ECO:0000256" key="2">
    <source>
        <dbReference type="ARBA" id="ARBA00022692"/>
    </source>
</evidence>
<proteinExistence type="predicted"/>
<dbReference type="AlphaFoldDB" id="A0A5C3EI84"/>
<evidence type="ECO:0000313" key="7">
    <source>
        <dbReference type="EMBL" id="SPO29785.1"/>
    </source>
</evidence>
<dbReference type="GO" id="GO:0016491">
    <property type="term" value="F:oxidoreductase activity"/>
    <property type="evidence" value="ECO:0007669"/>
    <property type="project" value="InterPro"/>
</dbReference>
<evidence type="ECO:0000256" key="5">
    <source>
        <dbReference type="SAM" id="Phobius"/>
    </source>
</evidence>
<keyword evidence="2 5" id="KW-0812">Transmembrane</keyword>
<feature type="transmembrane region" description="Helical" evidence="5">
    <location>
        <begin position="250"/>
        <end position="271"/>
    </location>
</feature>
<dbReference type="GO" id="GO:0016020">
    <property type="term" value="C:membrane"/>
    <property type="evidence" value="ECO:0007669"/>
    <property type="project" value="UniProtKB-SubCell"/>
</dbReference>
<reference evidence="7 8" key="1">
    <citation type="submission" date="2018-03" db="EMBL/GenBank/DDBJ databases">
        <authorList>
            <person name="Guldener U."/>
        </authorList>
    </citation>
    <scope>NUCLEOTIDE SEQUENCE [LARGE SCALE GENOMIC DNA]</scope>
    <source>
        <strain evidence="7 8">NBRC100155</strain>
    </source>
</reference>
<evidence type="ECO:0000256" key="1">
    <source>
        <dbReference type="ARBA" id="ARBA00004370"/>
    </source>
</evidence>
<dbReference type="Proteomes" id="UP000324022">
    <property type="component" value="Unassembled WGS sequence"/>
</dbReference>
<feature type="domain" description="Fatty acid hydroxylase" evidence="6">
    <location>
        <begin position="197"/>
        <end position="337"/>
    </location>
</feature>
<comment type="subcellular location">
    <subcellularLocation>
        <location evidence="1">Membrane</location>
    </subcellularLocation>
</comment>
<dbReference type="InterPro" id="IPR050307">
    <property type="entry name" value="Sterol_Desaturase_Related"/>
</dbReference>
<dbReference type="Pfam" id="PF04116">
    <property type="entry name" value="FA_hydroxylase"/>
    <property type="match status" value="1"/>
</dbReference>
<keyword evidence="3 5" id="KW-1133">Transmembrane helix</keyword>
<keyword evidence="4 5" id="KW-0472">Membrane</keyword>
<evidence type="ECO:0000256" key="4">
    <source>
        <dbReference type="ARBA" id="ARBA00023136"/>
    </source>
</evidence>
<dbReference type="InterPro" id="IPR006694">
    <property type="entry name" value="Fatty_acid_hydroxylase"/>
</dbReference>
<evidence type="ECO:0000256" key="3">
    <source>
        <dbReference type="ARBA" id="ARBA00022989"/>
    </source>
</evidence>
<dbReference type="PANTHER" id="PTHR11863">
    <property type="entry name" value="STEROL DESATURASE"/>
    <property type="match status" value="1"/>
</dbReference>
<gene>
    <name evidence="7" type="ORF">UTRI_10278</name>
</gene>
<dbReference type="OrthoDB" id="6354873at2759"/>
<feature type="transmembrane region" description="Helical" evidence="5">
    <location>
        <begin position="189"/>
        <end position="209"/>
    </location>
</feature>
<keyword evidence="8" id="KW-1185">Reference proteome</keyword>
<protein>
    <submittedName>
        <fullName evidence="7">Related to ERG25 - C-4 methyl sterol oxidase</fullName>
    </submittedName>
</protein>
<organism evidence="7 8">
    <name type="scientific">Ustilago trichophora</name>
    <dbReference type="NCBI Taxonomy" id="86804"/>
    <lineage>
        <taxon>Eukaryota</taxon>
        <taxon>Fungi</taxon>
        <taxon>Dikarya</taxon>
        <taxon>Basidiomycota</taxon>
        <taxon>Ustilaginomycotina</taxon>
        <taxon>Ustilaginomycetes</taxon>
        <taxon>Ustilaginales</taxon>
        <taxon>Ustilaginaceae</taxon>
        <taxon>Ustilago</taxon>
    </lineage>
</organism>
<sequence>MRASTATSDKSDDFVPIKRSLGKGRMTATWPYKEPKDWNWAESVLARMGITPSTRPSGAPAKPPVYSNDTQVPVYPIWKMYLYATPKAVAPLLVDSGITYFTGYRIGKGWAAFVYMLCFSWYSRRTAIAFQRLMLNFGTLDARAPRDNIPDLDTGNMVLHFVASTLSRIPLGTLLLYQPNEPPLDLNTILLLPVNVFIYAVVLDFYYYWYHRLMHEVDSLWKYHRKHHLTKHPVAIMAAYTDDEQGLFDIVIIPALALLTWQINFATWWVAMNFILYTELAGHSGVRAYFQVIATWPLRYLGLELIVEDHDIHHRQGWRKSGNYGKQTRLWDAIFGTLMPRIECKSNNIDWNDSMDESRSTLHSAIIDSN</sequence>
<dbReference type="GO" id="GO:0005506">
    <property type="term" value="F:iron ion binding"/>
    <property type="evidence" value="ECO:0007669"/>
    <property type="project" value="InterPro"/>
</dbReference>
<name>A0A5C3EI84_9BASI</name>
<accession>A0A5C3EI84</accession>
<dbReference type="GO" id="GO:0008610">
    <property type="term" value="P:lipid biosynthetic process"/>
    <property type="evidence" value="ECO:0007669"/>
    <property type="project" value="InterPro"/>
</dbReference>